<dbReference type="EC" id="2.7.7.49" evidence="5"/>
<feature type="region of interest" description="Disordered" evidence="2">
    <location>
        <begin position="36"/>
        <end position="68"/>
    </location>
</feature>
<keyword evidence="5" id="KW-0548">Nucleotidyltransferase</keyword>
<dbReference type="Pfam" id="PF00773">
    <property type="entry name" value="RNB"/>
    <property type="match status" value="1"/>
</dbReference>
<dbReference type="RefSeq" id="XP_004030501.1">
    <property type="nucleotide sequence ID" value="XM_004030453.1"/>
</dbReference>
<dbReference type="GO" id="GO:0003964">
    <property type="term" value="F:RNA-directed DNA polymerase activity"/>
    <property type="evidence" value="ECO:0007669"/>
    <property type="project" value="UniProtKB-EC"/>
</dbReference>
<keyword evidence="3" id="KW-0812">Transmembrane</keyword>
<dbReference type="EMBL" id="GL984168">
    <property type="protein sequence ID" value="EGR29265.1"/>
    <property type="molecule type" value="Genomic_DNA"/>
</dbReference>
<evidence type="ECO:0000256" key="2">
    <source>
        <dbReference type="SAM" id="MobiDB-lite"/>
    </source>
</evidence>
<dbReference type="GO" id="GO:0006402">
    <property type="term" value="P:mRNA catabolic process"/>
    <property type="evidence" value="ECO:0007669"/>
    <property type="project" value="TreeGrafter"/>
</dbReference>
<name>G0QZS7_ICHMU</name>
<dbReference type="OrthoDB" id="372421at2759"/>
<gene>
    <name evidence="5" type="ORF">IMG5_159590</name>
</gene>
<dbReference type="InParanoid" id="G0QZS7"/>
<keyword evidence="5" id="KW-0808">Transferase</keyword>
<dbReference type="InterPro" id="IPR022966">
    <property type="entry name" value="RNase_II/R_CS"/>
</dbReference>
<dbReference type="GeneID" id="14905364"/>
<protein>
    <submittedName>
        <fullName evidence="5">Rnb family protein, putative</fullName>
        <ecNumber evidence="5">2.7.7.49</ecNumber>
        <ecNumber evidence="5">3.1.13.1</ecNumber>
    </submittedName>
</protein>
<dbReference type="EC" id="3.1.13.1" evidence="5"/>
<dbReference type="OMA" id="YTHFCHP"/>
<evidence type="ECO:0000256" key="1">
    <source>
        <dbReference type="RuleBase" id="RU003901"/>
    </source>
</evidence>
<dbReference type="Proteomes" id="UP000008983">
    <property type="component" value="Unassembled WGS sequence"/>
</dbReference>
<dbReference type="GO" id="GO:0003723">
    <property type="term" value="F:RNA binding"/>
    <property type="evidence" value="ECO:0007669"/>
    <property type="project" value="InterPro"/>
</dbReference>
<reference evidence="5 6" key="1">
    <citation type="submission" date="2011-07" db="EMBL/GenBank/DDBJ databases">
        <authorList>
            <person name="Coyne R."/>
            <person name="Brami D."/>
            <person name="Johnson J."/>
            <person name="Hostetler J."/>
            <person name="Hannick L."/>
            <person name="Clark T."/>
            <person name="Cassidy-Hanley D."/>
            <person name="Inman J."/>
        </authorList>
    </citation>
    <scope>NUCLEOTIDE SEQUENCE [LARGE SCALE GENOMIC DNA]</scope>
    <source>
        <strain evidence="5 6">G5</strain>
    </source>
</reference>
<keyword evidence="3" id="KW-0472">Membrane</keyword>
<comment type="similarity">
    <text evidence="1">Belongs to the RNR ribonuclease family.</text>
</comment>
<feature type="domain" description="RNB" evidence="4">
    <location>
        <begin position="399"/>
        <end position="769"/>
    </location>
</feature>
<dbReference type="PROSITE" id="PS01175">
    <property type="entry name" value="RIBONUCLEASE_II"/>
    <property type="match status" value="1"/>
</dbReference>
<evidence type="ECO:0000256" key="3">
    <source>
        <dbReference type="SAM" id="Phobius"/>
    </source>
</evidence>
<dbReference type="InterPro" id="IPR041505">
    <property type="entry name" value="Dis3_CSD2"/>
</dbReference>
<evidence type="ECO:0000313" key="5">
    <source>
        <dbReference type="EMBL" id="EGR29265.1"/>
    </source>
</evidence>
<dbReference type="GO" id="GO:0000932">
    <property type="term" value="C:P-body"/>
    <property type="evidence" value="ECO:0007669"/>
    <property type="project" value="TreeGrafter"/>
</dbReference>
<dbReference type="eggNOG" id="KOG2102">
    <property type="taxonomic scope" value="Eukaryota"/>
</dbReference>
<sequence>KFKPKQRSQYQQIFILKSPLDIPIIQKPNIQNNIQQTEKQIDRKSNSSNHNNEKIQNQQIQIKQKKNEQNIENISQQKQKFKRYEQKLLKSQKINYKKDDRYEFDEKFKKLYIKNNKKQKQEKTIKNNNKIQNKQLIKNKQFQFSDYWTKEDIEKAITQKKAYQGTFISNEKNSILAKIRCEDFNNLIYINSLRDQNRALNSQKVGFVIYEDLKKPKEKNDYKNLHLNKNLKIKQKNNNNEWETQSESIEDKEQIEDTQSKRRLVGKVVYIFNDQIVDQNVFIGTLQQQRDGKMLFLPNNNRYPRMIPILGDNIKKFQGQIKDFYVKGTLKNWERNQQNPTILCEDILGSIGDIEIECRALLEENQIISDDFSIKTKEYLDKKVNEQEEIIPKEERKKRLDLTKEIIFTIDPVDARDLDDALSIKLIEKNKIVEIGVHIADVSFFVKEGSPVDLDAQLRTTSVYLVHRVITMLPRILCDNLCSLNSNAERLAFSVFFQMDFQGNLIQDFKPIFVKSIINSCSKFSYDTVQKIIDGEIQNYSQIIIQLYINKYIINRQLPEQNKVREGINGDEMFEKILLLSKIGMEKRKRRTENGVLTIENSKKRFCLDPNTLFPQSYTIEVRKEANFIVEEFMLLANQLVGKKIVESCEEISVLRRHEYPQEKKQERFNDTLEKLKLQKIQFKNLNQLINFLKEIQQNENISEQKKIFLKKQLFLILEPAQYFIANLLEKDQWKHFALNFDVYTHFTSPIRRYPDLIVHRVLEQVLLHEKEAKNYVNRQNIVNILQDCNIKKYKAKKVSEGCQKVQFLFSFFNLFAFIILDFPLSLSQKKSCKSIRNDNYIWNSQFQYFCT</sequence>
<dbReference type="SMART" id="SM00955">
    <property type="entry name" value="RNB"/>
    <property type="match status" value="1"/>
</dbReference>
<keyword evidence="6" id="KW-1185">Reference proteome</keyword>
<dbReference type="AlphaFoldDB" id="G0QZS7"/>
<evidence type="ECO:0000313" key="6">
    <source>
        <dbReference type="Proteomes" id="UP000008983"/>
    </source>
</evidence>
<dbReference type="GO" id="GO:0008859">
    <property type="term" value="F:exoribonuclease II activity"/>
    <property type="evidence" value="ECO:0007669"/>
    <property type="project" value="UniProtKB-EC"/>
</dbReference>
<dbReference type="STRING" id="857967.G0QZS7"/>
<feature type="non-terminal residue" evidence="5">
    <location>
        <position position="1"/>
    </location>
</feature>
<feature type="transmembrane region" description="Helical" evidence="3">
    <location>
        <begin position="808"/>
        <end position="827"/>
    </location>
</feature>
<dbReference type="PANTHER" id="PTHR23355:SF9">
    <property type="entry name" value="DIS3-LIKE EXONUCLEASE 2"/>
    <property type="match status" value="1"/>
</dbReference>
<dbReference type="SUPFAM" id="SSF50249">
    <property type="entry name" value="Nucleic acid-binding proteins"/>
    <property type="match status" value="3"/>
</dbReference>
<dbReference type="InterPro" id="IPR001900">
    <property type="entry name" value="RNase_II/R"/>
</dbReference>
<dbReference type="PANTHER" id="PTHR23355">
    <property type="entry name" value="RIBONUCLEASE"/>
    <property type="match status" value="1"/>
</dbReference>
<dbReference type="Gene3D" id="2.40.50.690">
    <property type="match status" value="1"/>
</dbReference>
<evidence type="ECO:0000259" key="4">
    <source>
        <dbReference type="SMART" id="SM00955"/>
    </source>
</evidence>
<dbReference type="InterPro" id="IPR012340">
    <property type="entry name" value="NA-bd_OB-fold"/>
</dbReference>
<keyword evidence="3" id="KW-1133">Transmembrane helix</keyword>
<keyword evidence="5" id="KW-0378">Hydrolase</keyword>
<dbReference type="InterPro" id="IPR050180">
    <property type="entry name" value="RNR_Ribonuclease"/>
</dbReference>
<accession>G0QZS7</accession>
<dbReference type="Pfam" id="PF17849">
    <property type="entry name" value="OB_Dis3"/>
    <property type="match status" value="1"/>
</dbReference>
<organism evidence="5 6">
    <name type="scientific">Ichthyophthirius multifiliis</name>
    <name type="common">White spot disease agent</name>
    <name type="synonym">Ich</name>
    <dbReference type="NCBI Taxonomy" id="5932"/>
    <lineage>
        <taxon>Eukaryota</taxon>
        <taxon>Sar</taxon>
        <taxon>Alveolata</taxon>
        <taxon>Ciliophora</taxon>
        <taxon>Intramacronucleata</taxon>
        <taxon>Oligohymenophorea</taxon>
        <taxon>Hymenostomatida</taxon>
        <taxon>Ophryoglenina</taxon>
        <taxon>Ichthyophthirius</taxon>
    </lineage>
</organism>
<proteinExistence type="inferred from homology"/>